<gene>
    <name evidence="4" type="ORF">NG799_27210</name>
</gene>
<organism evidence="4 5">
    <name type="scientific">Laspinema palackyanum D2a</name>
    <dbReference type="NCBI Taxonomy" id="2953684"/>
    <lineage>
        <taxon>Bacteria</taxon>
        <taxon>Bacillati</taxon>
        <taxon>Cyanobacteriota</taxon>
        <taxon>Cyanophyceae</taxon>
        <taxon>Oscillatoriophycideae</taxon>
        <taxon>Oscillatoriales</taxon>
        <taxon>Laspinemataceae</taxon>
        <taxon>Laspinema</taxon>
        <taxon>Laspinema palackyanum</taxon>
    </lineage>
</organism>
<dbReference type="Proteomes" id="UP001525890">
    <property type="component" value="Unassembled WGS sequence"/>
</dbReference>
<keyword evidence="2" id="KW-0812">Transmembrane</keyword>
<evidence type="ECO:0000259" key="3">
    <source>
        <dbReference type="PROSITE" id="PS50125"/>
    </source>
</evidence>
<keyword evidence="2" id="KW-0472">Membrane</keyword>
<dbReference type="PANTHER" id="PTHR43081:SF1">
    <property type="entry name" value="ADENYLATE CYCLASE, TERMINAL-DIFFERENTIATION SPECIFIC"/>
    <property type="match status" value="1"/>
</dbReference>
<dbReference type="EMBL" id="JAMXFF010000069">
    <property type="protein sequence ID" value="MCT7970007.1"/>
    <property type="molecule type" value="Genomic_DNA"/>
</dbReference>
<dbReference type="Gene3D" id="3.30.70.1230">
    <property type="entry name" value="Nucleotide cyclase"/>
    <property type="match status" value="1"/>
</dbReference>
<feature type="domain" description="Guanylate cyclase" evidence="3">
    <location>
        <begin position="408"/>
        <end position="546"/>
    </location>
</feature>
<dbReference type="SUPFAM" id="SSF55073">
    <property type="entry name" value="Nucleotide cyclase"/>
    <property type="match status" value="1"/>
</dbReference>
<comment type="similarity">
    <text evidence="1">Belongs to the adenylyl cyclase class-3 family.</text>
</comment>
<dbReference type="PROSITE" id="PS50125">
    <property type="entry name" value="GUANYLATE_CYCLASE_2"/>
    <property type="match status" value="1"/>
</dbReference>
<sequence>MGFRQWLQGYLKTHNPLFPGAIAALISVTMGLGGAWQPLERLGYGVLFNLRPELKWNPRITVIAIDSKSLQDYGQFPWSRDRYVELLDALNNSSPAAIGFDILFLDPSPQDESFGRAIQANGKTILASAGPEEEPLPVLKDAAAAIGHILHEPDSDGISRQGTVWFNGIPTLSLALLQVAENQTPETLFNQIPPQAIVKPYPEFDFQNVWINWPGKIQQVPTYSFVDVVEGRVPPDVFDNQVVLVGFVATGIDRKISPLQPITGVYVHAAILDNGLEGRFLKRLSPVMTGVILIGISLSMSWLWSDRGLMRFGLAQLQIAAAVGFPLAWFAIALAAFTWGNWWIPVAAPIGTMLLAGIIVQLRDRYEKQQLMQLFAKQISPEMARVVWDRRDEIFDQGDLPPQELIATVLFMDIRSFTTISESLPPRELLSWLNDYLDAMSECIMEHGGVIDKYIGDAIMAVFGLPFPRQNPEEIQADAMNAIAACLAMDARLKELNQRMKAEGKPLIQVGMGIHTGPLIAGSVGGKQRANYSAIGDTVNVAARVEPLNKEIVAYNLYHLLVTEETYNYVCDRYQGVRVTELHLRGKQQETIIYSILGERPDEDSLNSSV</sequence>
<feature type="transmembrane region" description="Helical" evidence="2">
    <location>
        <begin position="284"/>
        <end position="305"/>
    </location>
</feature>
<dbReference type="CDD" id="cd07302">
    <property type="entry name" value="CHD"/>
    <property type="match status" value="1"/>
</dbReference>
<dbReference type="InterPro" id="IPR001054">
    <property type="entry name" value="A/G_cyclase"/>
</dbReference>
<keyword evidence="2" id="KW-1133">Transmembrane helix</keyword>
<protein>
    <submittedName>
        <fullName evidence="4">Adenylate/guanylate cyclase domain-containing protein</fullName>
    </submittedName>
</protein>
<dbReference type="InterPro" id="IPR007890">
    <property type="entry name" value="CHASE2"/>
</dbReference>
<dbReference type="SMART" id="SM01080">
    <property type="entry name" value="CHASE2"/>
    <property type="match status" value="1"/>
</dbReference>
<accession>A0ABT2MZP5</accession>
<evidence type="ECO:0000256" key="1">
    <source>
        <dbReference type="ARBA" id="ARBA00005381"/>
    </source>
</evidence>
<feature type="transmembrane region" description="Helical" evidence="2">
    <location>
        <begin position="342"/>
        <end position="362"/>
    </location>
</feature>
<dbReference type="SMART" id="SM00044">
    <property type="entry name" value="CYCc"/>
    <property type="match status" value="1"/>
</dbReference>
<dbReference type="PANTHER" id="PTHR43081">
    <property type="entry name" value="ADENYLATE CYCLASE, TERMINAL-DIFFERENTIATION SPECIFIC-RELATED"/>
    <property type="match status" value="1"/>
</dbReference>
<dbReference type="InterPro" id="IPR050697">
    <property type="entry name" value="Adenylyl/Guanylyl_Cyclase_3/4"/>
</dbReference>
<proteinExistence type="inferred from homology"/>
<evidence type="ECO:0000313" key="5">
    <source>
        <dbReference type="Proteomes" id="UP001525890"/>
    </source>
</evidence>
<evidence type="ECO:0000313" key="4">
    <source>
        <dbReference type="EMBL" id="MCT7970007.1"/>
    </source>
</evidence>
<dbReference type="Pfam" id="PF05226">
    <property type="entry name" value="CHASE2"/>
    <property type="match status" value="1"/>
</dbReference>
<keyword evidence="5" id="KW-1185">Reference proteome</keyword>
<comment type="caution">
    <text evidence="4">The sequence shown here is derived from an EMBL/GenBank/DDBJ whole genome shotgun (WGS) entry which is preliminary data.</text>
</comment>
<evidence type="ECO:0000256" key="2">
    <source>
        <dbReference type="SAM" id="Phobius"/>
    </source>
</evidence>
<reference evidence="4 5" key="1">
    <citation type="journal article" date="2022" name="Front. Microbiol.">
        <title>High genomic differentiation and limited gene flow indicate recent cryptic speciation within the genus Laspinema (cyanobacteria).</title>
        <authorList>
            <person name="Stanojkovic A."/>
            <person name="Skoupy S."/>
            <person name="Skaloud P."/>
            <person name="Dvorak P."/>
        </authorList>
    </citation>
    <scope>NUCLEOTIDE SEQUENCE [LARGE SCALE GENOMIC DNA]</scope>
    <source>
        <strain evidence="4 5">D2a</strain>
    </source>
</reference>
<dbReference type="InterPro" id="IPR029787">
    <property type="entry name" value="Nucleotide_cyclase"/>
</dbReference>
<name>A0ABT2MZP5_9CYAN</name>
<dbReference type="Pfam" id="PF00211">
    <property type="entry name" value="Guanylate_cyc"/>
    <property type="match status" value="1"/>
</dbReference>
<feature type="transmembrane region" description="Helical" evidence="2">
    <location>
        <begin position="317"/>
        <end position="336"/>
    </location>
</feature>